<organism evidence="1 2">
    <name type="scientific">Legionella brunensis</name>
    <dbReference type="NCBI Taxonomy" id="29422"/>
    <lineage>
        <taxon>Bacteria</taxon>
        <taxon>Pseudomonadati</taxon>
        <taxon>Pseudomonadota</taxon>
        <taxon>Gammaproteobacteria</taxon>
        <taxon>Legionellales</taxon>
        <taxon>Legionellaceae</taxon>
        <taxon>Legionella</taxon>
    </lineage>
</organism>
<protein>
    <submittedName>
        <fullName evidence="1">Uncharacterized protein</fullName>
    </submittedName>
</protein>
<comment type="caution">
    <text evidence="1">The sequence shown here is derived from an EMBL/GenBank/DDBJ whole genome shotgun (WGS) entry which is preliminary data.</text>
</comment>
<dbReference type="RefSeq" id="WP_058441425.1">
    <property type="nucleotide sequence ID" value="NZ_CAAAHU010000023.1"/>
</dbReference>
<gene>
    <name evidence="1" type="ORF">Lbru_1342</name>
</gene>
<sequence length="277" mass="31710">MNNINFDIVNSLLNEAGEVLNESQLIMENILTISLDDEDTFVVEEIARSLQLTLEYRLSCEDALVSLLNLDHHLLYILGIQPQHSAKINLERLSYALGDNDLKQILHALSQLVDALLRLTRRQQKAQETYLLKKNPSKNRKFNLIIKELQTLILKQKYFLSLIGKLESNLMQLVKFEAIGPIHDHIAAIRGPISQFHQAILHGLANAQLLYQKINKNQTLNYNFGSLFKKAEEVLNLMPSLYQPSPHYSLGHFADKSSEELEQRAAAKRLRPFFNAK</sequence>
<accession>A0A0W0SM41</accession>
<evidence type="ECO:0000313" key="2">
    <source>
        <dbReference type="Proteomes" id="UP000054742"/>
    </source>
</evidence>
<dbReference type="Proteomes" id="UP000054742">
    <property type="component" value="Unassembled WGS sequence"/>
</dbReference>
<keyword evidence="2" id="KW-1185">Reference proteome</keyword>
<dbReference type="AlphaFoldDB" id="A0A0W0SM41"/>
<proteinExistence type="predicted"/>
<dbReference type="PATRIC" id="fig|29422.6.peg.1419"/>
<dbReference type="STRING" id="29422.Lbru_1342"/>
<evidence type="ECO:0000313" key="1">
    <source>
        <dbReference type="EMBL" id="KTC84474.1"/>
    </source>
</evidence>
<dbReference type="EMBL" id="LNXV01000009">
    <property type="protein sequence ID" value="KTC84474.1"/>
    <property type="molecule type" value="Genomic_DNA"/>
</dbReference>
<dbReference type="OrthoDB" id="5653857at2"/>
<reference evidence="1 2" key="1">
    <citation type="submission" date="2015-11" db="EMBL/GenBank/DDBJ databases">
        <title>Genomic analysis of 38 Legionella species identifies large and diverse effector repertoires.</title>
        <authorList>
            <person name="Burstein D."/>
            <person name="Amaro F."/>
            <person name="Zusman T."/>
            <person name="Lifshitz Z."/>
            <person name="Cohen O."/>
            <person name="Gilbert J.A."/>
            <person name="Pupko T."/>
            <person name="Shuman H.A."/>
            <person name="Segal G."/>
        </authorList>
    </citation>
    <scope>NUCLEOTIDE SEQUENCE [LARGE SCALE GENOMIC DNA]</scope>
    <source>
        <strain evidence="1 2">ATCC 43878</strain>
    </source>
</reference>
<name>A0A0W0SM41_9GAMM</name>